<dbReference type="EMBL" id="FNNQ01000001">
    <property type="protein sequence ID" value="SDV99952.1"/>
    <property type="molecule type" value="Genomic_DNA"/>
</dbReference>
<organism evidence="3 4">
    <name type="scientific">Marininema mesophilum</name>
    <dbReference type="NCBI Taxonomy" id="1048340"/>
    <lineage>
        <taxon>Bacteria</taxon>
        <taxon>Bacillati</taxon>
        <taxon>Bacillota</taxon>
        <taxon>Bacilli</taxon>
        <taxon>Bacillales</taxon>
        <taxon>Thermoactinomycetaceae</taxon>
        <taxon>Marininema</taxon>
    </lineage>
</organism>
<feature type="domain" description="MurNAc-LAA" evidence="2">
    <location>
        <begin position="63"/>
        <end position="180"/>
    </location>
</feature>
<dbReference type="Pfam" id="PF01520">
    <property type="entry name" value="Amidase_3"/>
    <property type="match status" value="1"/>
</dbReference>
<evidence type="ECO:0000313" key="4">
    <source>
        <dbReference type="Proteomes" id="UP000198534"/>
    </source>
</evidence>
<keyword evidence="4" id="KW-1185">Reference proteome</keyword>
<evidence type="ECO:0000259" key="2">
    <source>
        <dbReference type="SMART" id="SM00646"/>
    </source>
</evidence>
<dbReference type="GO" id="GO:0008745">
    <property type="term" value="F:N-acetylmuramoyl-L-alanine amidase activity"/>
    <property type="evidence" value="ECO:0007669"/>
    <property type="project" value="InterPro"/>
</dbReference>
<dbReference type="SMART" id="SM00646">
    <property type="entry name" value="Ami_3"/>
    <property type="match status" value="1"/>
</dbReference>
<evidence type="ECO:0000256" key="1">
    <source>
        <dbReference type="ARBA" id="ARBA00022801"/>
    </source>
</evidence>
<proteinExistence type="predicted"/>
<dbReference type="Gene3D" id="3.40.630.40">
    <property type="entry name" value="Zn-dependent exopeptidases"/>
    <property type="match status" value="1"/>
</dbReference>
<evidence type="ECO:0000313" key="3">
    <source>
        <dbReference type="EMBL" id="SDV99952.1"/>
    </source>
</evidence>
<accession>A0A1H2PYK1</accession>
<dbReference type="CDD" id="cd02696">
    <property type="entry name" value="MurNAc-LAA"/>
    <property type="match status" value="1"/>
</dbReference>
<dbReference type="InterPro" id="IPR050695">
    <property type="entry name" value="N-acetylmuramoyl_amidase_3"/>
</dbReference>
<dbReference type="InterPro" id="IPR002508">
    <property type="entry name" value="MurNAc-LAA_cat"/>
</dbReference>
<sequence length="271" mass="30793">MVYIMIDPGHGGGDPGASGYGLQEKLVSLQLSKFLYDELRRYEGVEVDLTRWNDQYLSLDQRCDLANDTDADLFISMHCNSFSDSAAAGYESYVVYGARDYMTNAARKQDILHKHAMKLLKEYGVRDRGKKEAGYYVLRYTRMSAILFENLFITNQEENKWLADKDFLTKMAQAYAAGIAEAYQLQKKADDEPGPVEEELQEYWRVIKDGEEVGVFDYKPHAILSGSHAARAGLMYGEKTVTITYERVLRANRGKKEDPALQEEMVTSSLP</sequence>
<dbReference type="RefSeq" id="WP_091734466.1">
    <property type="nucleotide sequence ID" value="NZ_FNNQ01000001.1"/>
</dbReference>
<dbReference type="GO" id="GO:0009253">
    <property type="term" value="P:peptidoglycan catabolic process"/>
    <property type="evidence" value="ECO:0007669"/>
    <property type="project" value="InterPro"/>
</dbReference>
<reference evidence="3 4" key="1">
    <citation type="submission" date="2016-10" db="EMBL/GenBank/DDBJ databases">
        <authorList>
            <person name="de Groot N.N."/>
        </authorList>
    </citation>
    <scope>NUCLEOTIDE SEQUENCE [LARGE SCALE GENOMIC DNA]</scope>
    <source>
        <strain evidence="3 4">DSM 45610</strain>
    </source>
</reference>
<dbReference type="Proteomes" id="UP000198534">
    <property type="component" value="Unassembled WGS sequence"/>
</dbReference>
<dbReference type="PANTHER" id="PTHR30404:SF0">
    <property type="entry name" value="N-ACETYLMURAMOYL-L-ALANINE AMIDASE AMIC"/>
    <property type="match status" value="1"/>
</dbReference>
<dbReference type="STRING" id="1048340.SAMN05444487_10122"/>
<gene>
    <name evidence="3" type="ORF">SAMN05444487_10122</name>
</gene>
<keyword evidence="1" id="KW-0378">Hydrolase</keyword>
<name>A0A1H2PYK1_9BACL</name>
<dbReference type="AlphaFoldDB" id="A0A1H2PYK1"/>
<dbReference type="SUPFAM" id="SSF53187">
    <property type="entry name" value="Zn-dependent exopeptidases"/>
    <property type="match status" value="1"/>
</dbReference>
<dbReference type="GO" id="GO:0030288">
    <property type="term" value="C:outer membrane-bounded periplasmic space"/>
    <property type="evidence" value="ECO:0007669"/>
    <property type="project" value="TreeGrafter"/>
</dbReference>
<dbReference type="OrthoDB" id="9806267at2"/>
<protein>
    <submittedName>
        <fullName evidence="3">N-acetylmuramoyl-L-alanine amidase</fullName>
    </submittedName>
</protein>
<dbReference type="PANTHER" id="PTHR30404">
    <property type="entry name" value="N-ACETYLMURAMOYL-L-ALANINE AMIDASE"/>
    <property type="match status" value="1"/>
</dbReference>